<gene>
    <name evidence="1" type="ORF">UFOVP1254_85</name>
</gene>
<organism evidence="1">
    <name type="scientific">uncultured Caudovirales phage</name>
    <dbReference type="NCBI Taxonomy" id="2100421"/>
    <lineage>
        <taxon>Viruses</taxon>
        <taxon>Duplodnaviria</taxon>
        <taxon>Heunggongvirae</taxon>
        <taxon>Uroviricota</taxon>
        <taxon>Caudoviricetes</taxon>
        <taxon>Peduoviridae</taxon>
        <taxon>Maltschvirus</taxon>
        <taxon>Maltschvirus maltsch</taxon>
    </lineage>
</organism>
<reference evidence="1" key="1">
    <citation type="submission" date="2020-05" db="EMBL/GenBank/DDBJ databases">
        <authorList>
            <person name="Chiriac C."/>
            <person name="Salcher M."/>
            <person name="Ghai R."/>
            <person name="Kavagutti S V."/>
        </authorList>
    </citation>
    <scope>NUCLEOTIDE SEQUENCE</scope>
</reference>
<protein>
    <submittedName>
        <fullName evidence="1">Uncharacterized protein</fullName>
    </submittedName>
</protein>
<accession>A0A6J5RBW1</accession>
<sequence>MPNSFLFSDELFLKEAQVKTLQDAVELLTYLQQETSSQHWPALEAMAGRLRNMSASILPPQAKTQDAHKS</sequence>
<dbReference type="EMBL" id="LR797210">
    <property type="protein sequence ID" value="CAB4194489.1"/>
    <property type="molecule type" value="Genomic_DNA"/>
</dbReference>
<name>A0A6J5RBW1_9CAUD</name>
<proteinExistence type="predicted"/>
<evidence type="ECO:0000313" key="1">
    <source>
        <dbReference type="EMBL" id="CAB4194489.1"/>
    </source>
</evidence>